<dbReference type="PANTHER" id="PTHR10775:SF188">
    <property type="entry name" value="TRANSPOSASE-ASSOCIATED DOMAIN-CONTAINING PROTEIN"/>
    <property type="match status" value="1"/>
</dbReference>
<comment type="caution">
    <text evidence="3">The sequence shown here is derived from an EMBL/GenBank/DDBJ whole genome shotgun (WGS) entry which is preliminary data.</text>
</comment>
<gene>
    <name evidence="3" type="ORF">Syun_030014</name>
</gene>
<evidence type="ECO:0000256" key="1">
    <source>
        <dbReference type="SAM" id="MobiDB-lite"/>
    </source>
</evidence>
<feature type="compositionally biased region" description="Basic and acidic residues" evidence="1">
    <location>
        <begin position="354"/>
        <end position="372"/>
    </location>
</feature>
<evidence type="ECO:0000259" key="2">
    <source>
        <dbReference type="Pfam" id="PF13963"/>
    </source>
</evidence>
<dbReference type="PANTHER" id="PTHR10775">
    <property type="entry name" value="OS08G0208400 PROTEIN"/>
    <property type="match status" value="1"/>
</dbReference>
<dbReference type="InterPro" id="IPR004242">
    <property type="entry name" value="Transposase_21"/>
</dbReference>
<protein>
    <recommendedName>
        <fullName evidence="2">Transposase-associated domain-containing protein</fullName>
    </recommendedName>
</protein>
<dbReference type="EMBL" id="JBBNAF010000013">
    <property type="protein sequence ID" value="KAK9087620.1"/>
    <property type="molecule type" value="Genomic_DNA"/>
</dbReference>
<name>A0AAP0E909_9MAGN</name>
<feature type="domain" description="Transposase-associated" evidence="2">
    <location>
        <begin position="6"/>
        <end position="87"/>
    </location>
</feature>
<evidence type="ECO:0000313" key="3">
    <source>
        <dbReference type="EMBL" id="KAK9087620.1"/>
    </source>
</evidence>
<keyword evidence="4" id="KW-1185">Reference proteome</keyword>
<reference evidence="3 4" key="1">
    <citation type="submission" date="2024-01" db="EMBL/GenBank/DDBJ databases">
        <title>Genome assemblies of Stephania.</title>
        <authorList>
            <person name="Yang L."/>
        </authorList>
    </citation>
    <scope>NUCLEOTIDE SEQUENCE [LARGE SCALE GENOMIC DNA]</scope>
    <source>
        <strain evidence="3">YNDBR</strain>
        <tissue evidence="3">Leaf</tissue>
    </source>
</reference>
<feature type="region of interest" description="Disordered" evidence="1">
    <location>
        <begin position="317"/>
        <end position="372"/>
    </location>
</feature>
<proteinExistence type="predicted"/>
<sequence>MSSTSRDWMYNRLNNGFVRIEFAARVKEFIAFAKQHCPIYQSERKIICPCDYKKCRLVPYLDVETVEYHICRYGFVSGYHCWYEHGENGDDDPQSFYQFDNHIDDADVGGFDTTTYHEMLHNVAGPSFNWNHVEESPNPQARQLYDMIEASSEQLWSGCETMTTLSAMARLLAIKSKHHISERWYNEIIKFMKDCLSNDNSLVENFYATKRLMRGLGLPVEKIDCCEDQSWKHFNDVNRDFAAEVRNVRLGLCTDGFQVFEISGKLYSSWSDKLQMRRLELTQATPDQLVDDEAVYFNVSGECPKGRVMRQFGMTMDGASLSQPQPPPPPPPPPHDQQQPPQIDPADPPQQQDNVEREMQDWLTRDEQLVDT</sequence>
<dbReference type="Proteomes" id="UP001420932">
    <property type="component" value="Unassembled WGS sequence"/>
</dbReference>
<dbReference type="Pfam" id="PF13963">
    <property type="entry name" value="Transpos_assoc"/>
    <property type="match status" value="1"/>
</dbReference>
<dbReference type="AlphaFoldDB" id="A0AAP0E909"/>
<organism evidence="3 4">
    <name type="scientific">Stephania yunnanensis</name>
    <dbReference type="NCBI Taxonomy" id="152371"/>
    <lineage>
        <taxon>Eukaryota</taxon>
        <taxon>Viridiplantae</taxon>
        <taxon>Streptophyta</taxon>
        <taxon>Embryophyta</taxon>
        <taxon>Tracheophyta</taxon>
        <taxon>Spermatophyta</taxon>
        <taxon>Magnoliopsida</taxon>
        <taxon>Ranunculales</taxon>
        <taxon>Menispermaceae</taxon>
        <taxon>Menispermoideae</taxon>
        <taxon>Cissampelideae</taxon>
        <taxon>Stephania</taxon>
    </lineage>
</organism>
<dbReference type="InterPro" id="IPR029480">
    <property type="entry name" value="Transpos_assoc"/>
</dbReference>
<feature type="compositionally biased region" description="Pro residues" evidence="1">
    <location>
        <begin position="324"/>
        <end position="335"/>
    </location>
</feature>
<accession>A0AAP0E909</accession>
<dbReference type="Pfam" id="PF02992">
    <property type="entry name" value="Transposase_21"/>
    <property type="match status" value="1"/>
</dbReference>
<evidence type="ECO:0000313" key="4">
    <source>
        <dbReference type="Proteomes" id="UP001420932"/>
    </source>
</evidence>